<evidence type="ECO:0000256" key="1">
    <source>
        <dbReference type="ARBA" id="ARBA00022737"/>
    </source>
</evidence>
<dbReference type="InterPro" id="IPR002110">
    <property type="entry name" value="Ankyrin_rpt"/>
</dbReference>
<keyword evidence="1" id="KW-0677">Repeat</keyword>
<keyword evidence="2 3" id="KW-0040">ANK repeat</keyword>
<dbReference type="PANTHER" id="PTHR23206:SF8">
    <property type="entry name" value="ANKYRIN REPEAT AND KH DOMAIN-CONTAINING 1"/>
    <property type="match status" value="1"/>
</dbReference>
<proteinExistence type="predicted"/>
<dbReference type="PANTHER" id="PTHR23206">
    <property type="entry name" value="MASK PROTEIN"/>
    <property type="match status" value="1"/>
</dbReference>
<dbReference type="PROSITE" id="PS50297">
    <property type="entry name" value="ANK_REP_REGION"/>
    <property type="match status" value="2"/>
</dbReference>
<dbReference type="Gene3D" id="1.25.40.20">
    <property type="entry name" value="Ankyrin repeat-containing domain"/>
    <property type="match status" value="2"/>
</dbReference>
<accession>A0ABM7MJX3</accession>
<sequence>MKKTCAFLFLFAWLTLFPSVAAAVPACNHNFGSDLLNAVADRQYDDVLTLLAQPMSKEDRQTTLANALMLTLSGRSTSCAKTSHDVELFRILIKSGANVNTHVRINATETTFLMRAAQDGDTQMASAALATDAKINETTRNSTALIEATRSGNPKMVELLLNSGADPNLKVGEDSQRTTALIQATRSGNPKMVELLLNSGADPNLEVDEGSNHASALIAAARSPGRANAVLKLLIQHGLQNKLHGTSAIKEFATNYQGADEDAQECLKLLLILHSDFNANGELTTALLSTIQHSYSGTAVIEALLGRGATADWRAVLALANRREGRNSKASRARVFEVLLRYGLDQDQTTPSGRHWLEVLTPTEPLEKKLFLEELTTILGSERR</sequence>
<feature type="repeat" description="ANK" evidence="3">
    <location>
        <begin position="140"/>
        <end position="172"/>
    </location>
</feature>
<organism evidence="5 6">
    <name type="scientific">Rhodoferax lithotrophicus</name>
    <dbReference type="NCBI Taxonomy" id="2798804"/>
    <lineage>
        <taxon>Bacteria</taxon>
        <taxon>Pseudomonadati</taxon>
        <taxon>Pseudomonadota</taxon>
        <taxon>Betaproteobacteria</taxon>
        <taxon>Burkholderiales</taxon>
        <taxon>Comamonadaceae</taxon>
        <taxon>Rhodoferax</taxon>
    </lineage>
</organism>
<keyword evidence="4" id="KW-0732">Signal</keyword>
<evidence type="ECO:0000313" key="6">
    <source>
        <dbReference type="Proteomes" id="UP000824366"/>
    </source>
</evidence>
<evidence type="ECO:0000256" key="2">
    <source>
        <dbReference type="ARBA" id="ARBA00023043"/>
    </source>
</evidence>
<gene>
    <name evidence="5" type="ORF">MIZ03_1365</name>
</gene>
<feature type="signal peptide" evidence="4">
    <location>
        <begin position="1"/>
        <end position="22"/>
    </location>
</feature>
<dbReference type="InterPro" id="IPR051631">
    <property type="entry name" value="Ankyrin-KH/SAM_domain"/>
</dbReference>
<dbReference type="SUPFAM" id="SSF48403">
    <property type="entry name" value="Ankyrin repeat"/>
    <property type="match status" value="1"/>
</dbReference>
<evidence type="ECO:0000256" key="4">
    <source>
        <dbReference type="SAM" id="SignalP"/>
    </source>
</evidence>
<reference evidence="5 6" key="1">
    <citation type="journal article" date="2021" name="Microbiol. Spectr.">
        <title>A Single Bacterium Capable of Oxidation and Reduction of Iron at Circumneutral pH.</title>
        <authorList>
            <person name="Kato S."/>
            <person name="Ohkuma M."/>
        </authorList>
    </citation>
    <scope>NUCLEOTIDE SEQUENCE [LARGE SCALE GENOMIC DNA]</scope>
    <source>
        <strain evidence="5 6">MIZ03</strain>
    </source>
</reference>
<dbReference type="SMART" id="SM00248">
    <property type="entry name" value="ANK"/>
    <property type="match status" value="6"/>
</dbReference>
<feature type="repeat" description="ANK" evidence="3">
    <location>
        <begin position="176"/>
        <end position="208"/>
    </location>
</feature>
<dbReference type="EMBL" id="AP024238">
    <property type="protein sequence ID" value="BCO26482.1"/>
    <property type="molecule type" value="Genomic_DNA"/>
</dbReference>
<evidence type="ECO:0008006" key="7">
    <source>
        <dbReference type="Google" id="ProtNLM"/>
    </source>
</evidence>
<dbReference type="Proteomes" id="UP000824366">
    <property type="component" value="Chromosome"/>
</dbReference>
<name>A0ABM7MJX3_9BURK</name>
<protein>
    <recommendedName>
        <fullName evidence="7">Ankyrin repeats (3 copies)</fullName>
    </recommendedName>
</protein>
<dbReference type="Pfam" id="PF12796">
    <property type="entry name" value="Ank_2"/>
    <property type="match status" value="2"/>
</dbReference>
<evidence type="ECO:0000256" key="3">
    <source>
        <dbReference type="PROSITE-ProRule" id="PRU00023"/>
    </source>
</evidence>
<dbReference type="PROSITE" id="PS50088">
    <property type="entry name" value="ANK_REPEAT"/>
    <property type="match status" value="2"/>
</dbReference>
<feature type="chain" id="PRO_5047159598" description="Ankyrin repeats (3 copies)" evidence="4">
    <location>
        <begin position="23"/>
        <end position="384"/>
    </location>
</feature>
<dbReference type="InterPro" id="IPR036770">
    <property type="entry name" value="Ankyrin_rpt-contain_sf"/>
</dbReference>
<keyword evidence="6" id="KW-1185">Reference proteome</keyword>
<evidence type="ECO:0000313" key="5">
    <source>
        <dbReference type="EMBL" id="BCO26482.1"/>
    </source>
</evidence>